<evidence type="ECO:0008006" key="3">
    <source>
        <dbReference type="Google" id="ProtNLM"/>
    </source>
</evidence>
<name>A0A172U2G8_9BACT</name>
<proteinExistence type="predicted"/>
<accession>A0A172U2G8</accession>
<organism evidence="1 2">
    <name type="scientific">Flavisolibacter tropicus</name>
    <dbReference type="NCBI Taxonomy" id="1492898"/>
    <lineage>
        <taxon>Bacteria</taxon>
        <taxon>Pseudomonadati</taxon>
        <taxon>Bacteroidota</taxon>
        <taxon>Chitinophagia</taxon>
        <taxon>Chitinophagales</taxon>
        <taxon>Chitinophagaceae</taxon>
        <taxon>Flavisolibacter</taxon>
    </lineage>
</organism>
<dbReference type="STRING" id="1492898.SY85_16040"/>
<gene>
    <name evidence="1" type="ORF">SY85_16040</name>
</gene>
<dbReference type="InterPro" id="IPR018914">
    <property type="entry name" value="DUF2480"/>
</dbReference>
<protein>
    <recommendedName>
        <fullName evidence="3">DUF2480 family protein</fullName>
    </recommendedName>
</protein>
<dbReference type="Proteomes" id="UP000077177">
    <property type="component" value="Chromosome"/>
</dbReference>
<keyword evidence="2" id="KW-1185">Reference proteome</keyword>
<dbReference type="KEGG" id="fla:SY85_16040"/>
<dbReference type="EMBL" id="CP011390">
    <property type="protein sequence ID" value="ANE53539.1"/>
    <property type="molecule type" value="Genomic_DNA"/>
</dbReference>
<sequence>MSDLIVNKVANSGLITLDLETYFPKEAIIPFDLKAHLFMGLILKEKEFREALKATDWQQYADKYVTVMCSADAIIPMWAYMLVSSYLQPVAKDVYVGTVAEMQKHLFLKNLNAIAVQEFQDQRVVVKGCGDVAIDSYAYGEITKLLVPVVKSIMYGEPCSTVPVYKKK</sequence>
<reference evidence="1 2" key="2">
    <citation type="journal article" date="2016" name="Int. J. Syst. Evol. Microbiol.">
        <title>Flavisolibacter tropicus sp. nov., isolated from tropical soil.</title>
        <authorList>
            <person name="Lee J.J."/>
            <person name="Kang M.S."/>
            <person name="Kim G.S."/>
            <person name="Lee C.S."/>
            <person name="Lim S."/>
            <person name="Lee J."/>
            <person name="Roh S.H."/>
            <person name="Kang H."/>
            <person name="Ha J.M."/>
            <person name="Bae S."/>
            <person name="Jung H.Y."/>
            <person name="Kim M.K."/>
        </authorList>
    </citation>
    <scope>NUCLEOTIDE SEQUENCE [LARGE SCALE GENOMIC DNA]</scope>
    <source>
        <strain evidence="1 2">LCS9</strain>
    </source>
</reference>
<evidence type="ECO:0000313" key="2">
    <source>
        <dbReference type="Proteomes" id="UP000077177"/>
    </source>
</evidence>
<dbReference type="RefSeq" id="WP_066409877.1">
    <property type="nucleotide sequence ID" value="NZ_CP011390.1"/>
</dbReference>
<dbReference type="AlphaFoldDB" id="A0A172U2G8"/>
<dbReference type="PATRIC" id="fig|1492898.3.peg.3488"/>
<evidence type="ECO:0000313" key="1">
    <source>
        <dbReference type="EMBL" id="ANE53539.1"/>
    </source>
</evidence>
<reference evidence="2" key="1">
    <citation type="submission" date="2015-01" db="EMBL/GenBank/DDBJ databases">
        <title>Flavisolibacter sp./LCS9/ whole genome sequencing.</title>
        <authorList>
            <person name="Kim M.K."/>
            <person name="Srinivasan S."/>
            <person name="Lee J.-J."/>
        </authorList>
    </citation>
    <scope>NUCLEOTIDE SEQUENCE [LARGE SCALE GENOMIC DNA]</scope>
    <source>
        <strain evidence="2">LCS9</strain>
    </source>
</reference>
<dbReference type="OrthoDB" id="9803040at2"/>
<dbReference type="Pfam" id="PF10652">
    <property type="entry name" value="DUF2480"/>
    <property type="match status" value="1"/>
</dbReference>